<keyword evidence="11" id="KW-0175">Coiled coil</keyword>
<evidence type="ECO:0000256" key="9">
    <source>
        <dbReference type="ARBA" id="ARBA00023316"/>
    </source>
</evidence>
<evidence type="ECO:0000256" key="3">
    <source>
        <dbReference type="ARBA" id="ARBA00022676"/>
    </source>
</evidence>
<comment type="caution">
    <text evidence="14">The sequence shown here is derived from an EMBL/GenBank/DDBJ whole genome shotgun (WGS) entry which is preliminary data.</text>
</comment>
<dbReference type="Proteomes" id="UP001597519">
    <property type="component" value="Unassembled WGS sequence"/>
</dbReference>
<dbReference type="InterPro" id="IPR007235">
    <property type="entry name" value="Glyco_trans_28_C"/>
</dbReference>
<keyword evidence="6 10" id="KW-0573">Peptidoglycan synthesis</keyword>
<comment type="caution">
    <text evidence="10">Lacks conserved residue(s) required for the propagation of feature annotation.</text>
</comment>
<evidence type="ECO:0000256" key="7">
    <source>
        <dbReference type="ARBA" id="ARBA00023136"/>
    </source>
</evidence>
<keyword evidence="15" id="KW-1185">Reference proteome</keyword>
<dbReference type="PANTHER" id="PTHR21015:SF27">
    <property type="entry name" value="UDP-N-ACETYLGLUCOSAMINE--N-ACETYLMURAMYL-(PENTAPEPTIDE) PYROPHOSPHORYL-UNDECAPRENOL N-ACETYLGLUCOSAMINE TRANSFERASE"/>
    <property type="match status" value="1"/>
</dbReference>
<evidence type="ECO:0000256" key="11">
    <source>
        <dbReference type="SAM" id="Coils"/>
    </source>
</evidence>
<evidence type="ECO:0000313" key="14">
    <source>
        <dbReference type="EMBL" id="MFD2829305.1"/>
    </source>
</evidence>
<dbReference type="RefSeq" id="WP_377771195.1">
    <property type="nucleotide sequence ID" value="NZ_JBHUOQ010000001.1"/>
</dbReference>
<gene>
    <name evidence="10" type="primary">murG</name>
    <name evidence="14" type="ORF">ACFSX4_02425</name>
</gene>
<evidence type="ECO:0000256" key="5">
    <source>
        <dbReference type="ARBA" id="ARBA00022960"/>
    </source>
</evidence>
<dbReference type="NCBIfam" id="NF009102">
    <property type="entry name" value="PRK12446.1"/>
    <property type="match status" value="1"/>
</dbReference>
<protein>
    <recommendedName>
        <fullName evidence="10">UDP-N-acetylglucosamine--N-acetylmuramyl-(pentapeptide) pyrophosphoryl-undecaprenol N-acetylglucosamine transferase</fullName>
        <ecNumber evidence="10">2.4.1.227</ecNumber>
    </recommendedName>
    <alternativeName>
        <fullName evidence="10">Undecaprenyl-PP-MurNAc-pentapeptide-UDPGlcNAc GlcNAc transferase</fullName>
    </alternativeName>
</protein>
<keyword evidence="7 10" id="KW-0472">Membrane</keyword>
<dbReference type="CDD" id="cd03785">
    <property type="entry name" value="GT28_MurG"/>
    <property type="match status" value="1"/>
</dbReference>
<reference evidence="15" key="1">
    <citation type="journal article" date="2019" name="Int. J. Syst. Evol. Microbiol.">
        <title>The Global Catalogue of Microorganisms (GCM) 10K type strain sequencing project: providing services to taxonomists for standard genome sequencing and annotation.</title>
        <authorList>
            <consortium name="The Broad Institute Genomics Platform"/>
            <consortium name="The Broad Institute Genome Sequencing Center for Infectious Disease"/>
            <person name="Wu L."/>
            <person name="Ma J."/>
        </authorList>
    </citation>
    <scope>NUCLEOTIDE SEQUENCE [LARGE SCALE GENOMIC DNA]</scope>
    <source>
        <strain evidence="15">KCTC 33575</strain>
    </source>
</reference>
<sequence>MNSKKRKVVLTGGGTVGHVMLNKLLIPDFINQDTEPVYIGSKDGIEKEIINSTCIRYREISSGKLRRYLSLENLKDMFKVLKGVLDARKILKKEKPEFVFSKGGFVSVPVVLASKSLNIPVYIHESDLTPGLANKIAAKFATKIFVTFKKTMDLLPEGKTEYLGPVTRDDLVVGSEKTGYELTGFTPDKPVLLIMGGSLGSQSINQFVRENIDTLTQEMQLIHLCGHGNIDESLQGRKGYVQYEFVKDELAHLMKISDFVVGRSGSNAIFEFLLNEKPMILIPLPLSQSRGDQIENASFFEEKGYAAVIHEENLTIQEFQNKIDSLQNNRSEIVKRMKQFNGGFKSEDLVNQLLNMGVTK</sequence>
<feature type="domain" description="Glycosyltransferase family 28 N-terminal" evidence="12">
    <location>
        <begin position="8"/>
        <end position="145"/>
    </location>
</feature>
<name>A0ABW5WSA3_9STAP</name>
<evidence type="ECO:0000256" key="4">
    <source>
        <dbReference type="ARBA" id="ARBA00022679"/>
    </source>
</evidence>
<feature type="binding site" evidence="10">
    <location>
        <position position="293"/>
    </location>
    <ligand>
        <name>UDP-N-acetyl-alpha-D-glucosamine</name>
        <dbReference type="ChEBI" id="CHEBI:57705"/>
    </ligand>
</feature>
<dbReference type="InterPro" id="IPR004276">
    <property type="entry name" value="GlycoTrans_28_N"/>
</dbReference>
<organism evidence="14 15">
    <name type="scientific">Corticicoccus populi</name>
    <dbReference type="NCBI Taxonomy" id="1812821"/>
    <lineage>
        <taxon>Bacteria</taxon>
        <taxon>Bacillati</taxon>
        <taxon>Bacillota</taxon>
        <taxon>Bacilli</taxon>
        <taxon>Bacillales</taxon>
        <taxon>Staphylococcaceae</taxon>
        <taxon>Corticicoccus</taxon>
    </lineage>
</organism>
<evidence type="ECO:0000256" key="6">
    <source>
        <dbReference type="ARBA" id="ARBA00022984"/>
    </source>
</evidence>
<keyword evidence="9 10" id="KW-0961">Cell wall biogenesis/degradation</keyword>
<evidence type="ECO:0000259" key="13">
    <source>
        <dbReference type="Pfam" id="PF04101"/>
    </source>
</evidence>
<comment type="subcellular location">
    <subcellularLocation>
        <location evidence="10">Cell membrane</location>
        <topology evidence="10">Peripheral membrane protein</topology>
        <orientation evidence="10">Cytoplasmic side</orientation>
    </subcellularLocation>
</comment>
<proteinExistence type="inferred from homology"/>
<dbReference type="Pfam" id="PF04101">
    <property type="entry name" value="Glyco_tran_28_C"/>
    <property type="match status" value="1"/>
</dbReference>
<feature type="domain" description="Glycosyl transferase family 28 C-terminal" evidence="13">
    <location>
        <begin position="191"/>
        <end position="350"/>
    </location>
</feature>
<dbReference type="HAMAP" id="MF_00033">
    <property type="entry name" value="MurG"/>
    <property type="match status" value="1"/>
</dbReference>
<dbReference type="EC" id="2.4.1.227" evidence="10"/>
<comment type="catalytic activity">
    <reaction evidence="10">
        <text>di-trans,octa-cis-undecaprenyl diphospho-N-acetyl-alpha-D-muramoyl-L-alanyl-D-glutamyl-meso-2,6-diaminopimeloyl-D-alanyl-D-alanine + UDP-N-acetyl-alpha-D-glucosamine = di-trans,octa-cis-undecaprenyl diphospho-[N-acetyl-alpha-D-glucosaminyl-(1-&gt;4)]-N-acetyl-alpha-D-muramoyl-L-alanyl-D-glutamyl-meso-2,6-diaminopimeloyl-D-alanyl-D-alanine + UDP + H(+)</text>
        <dbReference type="Rhea" id="RHEA:31227"/>
        <dbReference type="ChEBI" id="CHEBI:15378"/>
        <dbReference type="ChEBI" id="CHEBI:57705"/>
        <dbReference type="ChEBI" id="CHEBI:58223"/>
        <dbReference type="ChEBI" id="CHEBI:61387"/>
        <dbReference type="ChEBI" id="CHEBI:61388"/>
        <dbReference type="EC" id="2.4.1.227"/>
    </reaction>
</comment>
<dbReference type="PANTHER" id="PTHR21015">
    <property type="entry name" value="UDP-N-ACETYLGLUCOSAMINE--N-ACETYLMURAMYL-(PENTAPEPTIDE) PYROPHOSPHORYL-UNDECAPRENOL N-ACETYLGLUCOSAMINE TRANSFERASE 1"/>
    <property type="match status" value="1"/>
</dbReference>
<comment type="pathway">
    <text evidence="10">Cell wall biogenesis; peptidoglycan biosynthesis.</text>
</comment>
<dbReference type="Gene3D" id="3.40.50.2000">
    <property type="entry name" value="Glycogen Phosphorylase B"/>
    <property type="match status" value="2"/>
</dbReference>
<comment type="similarity">
    <text evidence="10">Belongs to the glycosyltransferase 28 family. MurG subfamily.</text>
</comment>
<dbReference type="SUPFAM" id="SSF53756">
    <property type="entry name" value="UDP-Glycosyltransferase/glycogen phosphorylase"/>
    <property type="match status" value="1"/>
</dbReference>
<evidence type="ECO:0000256" key="8">
    <source>
        <dbReference type="ARBA" id="ARBA00023306"/>
    </source>
</evidence>
<keyword evidence="4 10" id="KW-0808">Transferase</keyword>
<keyword evidence="8 10" id="KW-0131">Cell cycle</keyword>
<keyword evidence="1 10" id="KW-1003">Cell membrane</keyword>
<feature type="coiled-coil region" evidence="11">
    <location>
        <begin position="309"/>
        <end position="336"/>
    </location>
</feature>
<comment type="function">
    <text evidence="10">Cell wall formation. Catalyzes the transfer of a GlcNAc subunit on undecaprenyl-pyrophosphoryl-MurNAc-pentapeptide (lipid intermediate I) to form undecaprenyl-pyrophosphoryl-MurNAc-(pentapeptide)GlcNAc (lipid intermediate II).</text>
</comment>
<accession>A0ABW5WSA3</accession>
<keyword evidence="3 10" id="KW-0328">Glycosyltransferase</keyword>
<evidence type="ECO:0000256" key="1">
    <source>
        <dbReference type="ARBA" id="ARBA00022475"/>
    </source>
</evidence>
<keyword evidence="5 10" id="KW-0133">Cell shape</keyword>
<evidence type="ECO:0000313" key="15">
    <source>
        <dbReference type="Proteomes" id="UP001597519"/>
    </source>
</evidence>
<keyword evidence="2 10" id="KW-0132">Cell division</keyword>
<evidence type="ECO:0000259" key="12">
    <source>
        <dbReference type="Pfam" id="PF03033"/>
    </source>
</evidence>
<feature type="binding site" evidence="10">
    <location>
        <position position="198"/>
    </location>
    <ligand>
        <name>UDP-N-acetyl-alpha-D-glucosamine</name>
        <dbReference type="ChEBI" id="CHEBI:57705"/>
    </ligand>
</feature>
<evidence type="ECO:0000256" key="10">
    <source>
        <dbReference type="HAMAP-Rule" id="MF_00033"/>
    </source>
</evidence>
<evidence type="ECO:0000256" key="2">
    <source>
        <dbReference type="ARBA" id="ARBA00022618"/>
    </source>
</evidence>
<feature type="binding site" evidence="10">
    <location>
        <position position="168"/>
    </location>
    <ligand>
        <name>UDP-N-acetyl-alpha-D-glucosamine</name>
        <dbReference type="ChEBI" id="CHEBI:57705"/>
    </ligand>
</feature>
<dbReference type="InterPro" id="IPR006009">
    <property type="entry name" value="GlcNAc_MurG"/>
</dbReference>
<dbReference type="Pfam" id="PF03033">
    <property type="entry name" value="Glyco_transf_28"/>
    <property type="match status" value="1"/>
</dbReference>
<dbReference type="EMBL" id="JBHUOQ010000001">
    <property type="protein sequence ID" value="MFD2829305.1"/>
    <property type="molecule type" value="Genomic_DNA"/>
</dbReference>